<dbReference type="GO" id="GO:0005634">
    <property type="term" value="C:nucleus"/>
    <property type="evidence" value="ECO:0007669"/>
    <property type="project" value="TreeGrafter"/>
</dbReference>
<comment type="caution">
    <text evidence="5">The sequence shown here is derived from an EMBL/GenBank/DDBJ whole genome shotgun (WGS) entry which is preliminary data.</text>
</comment>
<dbReference type="Proteomes" id="UP000800093">
    <property type="component" value="Unassembled WGS sequence"/>
</dbReference>
<dbReference type="OrthoDB" id="448448at2759"/>
<gene>
    <name evidence="5" type="ORF">CC78DRAFT_474416</name>
</gene>
<dbReference type="InterPro" id="IPR027417">
    <property type="entry name" value="P-loop_NTPase"/>
</dbReference>
<sequence length="72" mass="8322">MTLGTSEVGLNLTAANRVHILDQQRNPALEKQTIGRVMRLDQEKNATIIRYTVEHTVEQAFMFQRLRKDDIP</sequence>
<keyword evidence="3" id="KW-0067">ATP-binding</keyword>
<dbReference type="InterPro" id="IPR050628">
    <property type="entry name" value="SNF2_RAD54_helicase_TF"/>
</dbReference>
<organism evidence="5 6">
    <name type="scientific">Lojkania enalia</name>
    <dbReference type="NCBI Taxonomy" id="147567"/>
    <lineage>
        <taxon>Eukaryota</taxon>
        <taxon>Fungi</taxon>
        <taxon>Dikarya</taxon>
        <taxon>Ascomycota</taxon>
        <taxon>Pezizomycotina</taxon>
        <taxon>Dothideomycetes</taxon>
        <taxon>Pleosporomycetidae</taxon>
        <taxon>Pleosporales</taxon>
        <taxon>Pleosporales incertae sedis</taxon>
        <taxon>Lojkania</taxon>
    </lineage>
</organism>
<evidence type="ECO:0000256" key="2">
    <source>
        <dbReference type="ARBA" id="ARBA00022801"/>
    </source>
</evidence>
<dbReference type="EMBL" id="ML986697">
    <property type="protein sequence ID" value="KAF2259818.1"/>
    <property type="molecule type" value="Genomic_DNA"/>
</dbReference>
<dbReference type="AlphaFoldDB" id="A0A9P4K2T1"/>
<evidence type="ECO:0000256" key="3">
    <source>
        <dbReference type="ARBA" id="ARBA00022840"/>
    </source>
</evidence>
<dbReference type="PANTHER" id="PTHR45626:SF22">
    <property type="entry name" value="DNA REPAIR PROTEIN RAD5"/>
    <property type="match status" value="1"/>
</dbReference>
<accession>A0A9P4K2T1</accession>
<dbReference type="InterPro" id="IPR001650">
    <property type="entry name" value="Helicase_C-like"/>
</dbReference>
<keyword evidence="1" id="KW-0547">Nucleotide-binding</keyword>
<dbReference type="PANTHER" id="PTHR45626">
    <property type="entry name" value="TRANSCRIPTION TERMINATION FACTOR 2-RELATED"/>
    <property type="match status" value="1"/>
</dbReference>
<keyword evidence="2" id="KW-0378">Hydrolase</keyword>
<protein>
    <recommendedName>
        <fullName evidence="4">Helicase C-terminal domain-containing protein</fullName>
    </recommendedName>
</protein>
<proteinExistence type="predicted"/>
<dbReference type="Pfam" id="PF00271">
    <property type="entry name" value="Helicase_C"/>
    <property type="match status" value="1"/>
</dbReference>
<evidence type="ECO:0000256" key="1">
    <source>
        <dbReference type="ARBA" id="ARBA00022741"/>
    </source>
</evidence>
<evidence type="ECO:0000313" key="5">
    <source>
        <dbReference type="EMBL" id="KAF2259818.1"/>
    </source>
</evidence>
<dbReference type="GO" id="GO:0006281">
    <property type="term" value="P:DNA repair"/>
    <property type="evidence" value="ECO:0007669"/>
    <property type="project" value="TreeGrafter"/>
</dbReference>
<dbReference type="GO" id="GO:0005524">
    <property type="term" value="F:ATP binding"/>
    <property type="evidence" value="ECO:0007669"/>
    <property type="project" value="UniProtKB-KW"/>
</dbReference>
<feature type="domain" description="Helicase C-terminal" evidence="4">
    <location>
        <begin position="7"/>
        <end position="40"/>
    </location>
</feature>
<dbReference type="GO" id="GO:0008094">
    <property type="term" value="F:ATP-dependent activity, acting on DNA"/>
    <property type="evidence" value="ECO:0007669"/>
    <property type="project" value="TreeGrafter"/>
</dbReference>
<dbReference type="GO" id="GO:0016787">
    <property type="term" value="F:hydrolase activity"/>
    <property type="evidence" value="ECO:0007669"/>
    <property type="project" value="UniProtKB-KW"/>
</dbReference>
<reference evidence="6" key="1">
    <citation type="journal article" date="2020" name="Stud. Mycol.">
        <title>101 Dothideomycetes genomes: A test case for predicting lifestyles and emergence of pathogens.</title>
        <authorList>
            <person name="Haridas S."/>
            <person name="Albert R."/>
            <person name="Binder M."/>
            <person name="Bloem J."/>
            <person name="LaButti K."/>
            <person name="Salamov A."/>
            <person name="Andreopoulos B."/>
            <person name="Baker S."/>
            <person name="Barry K."/>
            <person name="Bills G."/>
            <person name="Bluhm B."/>
            <person name="Cannon C."/>
            <person name="Castanera R."/>
            <person name="Culley D."/>
            <person name="Daum C."/>
            <person name="Ezra D."/>
            <person name="Gonzalez J."/>
            <person name="Henrissat B."/>
            <person name="Kuo A."/>
            <person name="Liang C."/>
            <person name="Lipzen A."/>
            <person name="Lutzoni F."/>
            <person name="Magnuson J."/>
            <person name="Mondo S."/>
            <person name="Nolan M."/>
            <person name="Ohm R."/>
            <person name="Pangilinan J."/>
            <person name="Park H.-J."/>
            <person name="Ramirez L."/>
            <person name="Alfaro M."/>
            <person name="Sun H."/>
            <person name="Tritt A."/>
            <person name="Yoshinaga Y."/>
            <person name="Zwiers L.-H."/>
            <person name="Turgeon B."/>
            <person name="Goodwin S."/>
            <person name="Spatafora J."/>
            <person name="Crous P."/>
            <person name="Grigoriev I."/>
        </authorList>
    </citation>
    <scope>NUCLEOTIDE SEQUENCE [LARGE SCALE GENOMIC DNA]</scope>
    <source>
        <strain evidence="6">CBS 304.66</strain>
    </source>
</reference>
<keyword evidence="6" id="KW-1185">Reference proteome</keyword>
<name>A0A9P4K2T1_9PLEO</name>
<dbReference type="Gene3D" id="3.40.50.300">
    <property type="entry name" value="P-loop containing nucleotide triphosphate hydrolases"/>
    <property type="match status" value="1"/>
</dbReference>
<evidence type="ECO:0000259" key="4">
    <source>
        <dbReference type="Pfam" id="PF00271"/>
    </source>
</evidence>
<dbReference type="SUPFAM" id="SSF52540">
    <property type="entry name" value="P-loop containing nucleoside triphosphate hydrolases"/>
    <property type="match status" value="1"/>
</dbReference>
<evidence type="ECO:0000313" key="6">
    <source>
        <dbReference type="Proteomes" id="UP000800093"/>
    </source>
</evidence>